<reference evidence="5" key="1">
    <citation type="journal article" date="2013" name="Nature">
        <title>The genomes of four tapeworm species reveal adaptations to parasitism.</title>
        <authorList>
            <person name="Tsai I.J."/>
            <person name="Zarowiecki M."/>
            <person name="Holroyd N."/>
            <person name="Garciarrubio A."/>
            <person name="Sanchez-Flores A."/>
            <person name="Brooks K.L."/>
            <person name="Tracey A."/>
            <person name="Bobes R.J."/>
            <person name="Fragoso G."/>
            <person name="Sciutto E."/>
            <person name="Aslett M."/>
            <person name="Beasley H."/>
            <person name="Bennett H.M."/>
            <person name="Cai J."/>
            <person name="Camicia F."/>
            <person name="Clark R."/>
            <person name="Cucher M."/>
            <person name="De Silva N."/>
            <person name="Day T.A."/>
            <person name="Deplazes P."/>
            <person name="Estrada K."/>
            <person name="Fernandez C."/>
            <person name="Holland P.W."/>
            <person name="Hou J."/>
            <person name="Hu S."/>
            <person name="Huckvale T."/>
            <person name="Hung S.S."/>
            <person name="Kamenetzky L."/>
            <person name="Keane J.A."/>
            <person name="Kiss F."/>
            <person name="Koziol U."/>
            <person name="Lambert O."/>
            <person name="Liu K."/>
            <person name="Luo X."/>
            <person name="Luo Y."/>
            <person name="Macchiaroli N."/>
            <person name="Nichol S."/>
            <person name="Paps J."/>
            <person name="Parkinson J."/>
            <person name="Pouchkina-Stantcheva N."/>
            <person name="Riddiford N."/>
            <person name="Rosenzvit M."/>
            <person name="Salinas G."/>
            <person name="Wasmuth J.D."/>
            <person name="Zamanian M."/>
            <person name="Zheng Y."/>
            <person name="Cai X."/>
            <person name="Soberon X."/>
            <person name="Olson P.D."/>
            <person name="Laclette J.P."/>
            <person name="Brehm K."/>
            <person name="Berriman M."/>
            <person name="Garciarrubio A."/>
            <person name="Bobes R.J."/>
            <person name="Fragoso G."/>
            <person name="Sanchez-Flores A."/>
            <person name="Estrada K."/>
            <person name="Cevallos M.A."/>
            <person name="Morett E."/>
            <person name="Gonzalez V."/>
            <person name="Portillo T."/>
            <person name="Ochoa-Leyva A."/>
            <person name="Jose M.V."/>
            <person name="Sciutto E."/>
            <person name="Landa A."/>
            <person name="Jimenez L."/>
            <person name="Valdes V."/>
            <person name="Carrero J.C."/>
            <person name="Larralde C."/>
            <person name="Morales-Montor J."/>
            <person name="Limon-Lason J."/>
            <person name="Soberon X."/>
            <person name="Laclette J.P."/>
        </authorList>
    </citation>
    <scope>NUCLEOTIDE SEQUENCE [LARGE SCALE GENOMIC DNA]</scope>
</reference>
<feature type="region of interest" description="Disordered" evidence="4">
    <location>
        <begin position="24"/>
        <end position="53"/>
    </location>
</feature>
<dbReference type="OMA" id="PVCHVAR"/>
<feature type="compositionally biased region" description="Acidic residues" evidence="4">
    <location>
        <begin position="246"/>
        <end position="257"/>
    </location>
</feature>
<dbReference type="SMART" id="SM00368">
    <property type="entry name" value="LRR_RI"/>
    <property type="match status" value="5"/>
</dbReference>
<gene>
    <name evidence="5" type="ORF">EmuJ_000540300</name>
</gene>
<name>A0A068Y079_ECHMU</name>
<dbReference type="AlphaFoldDB" id="A0A068Y079"/>
<protein>
    <submittedName>
        <fullName evidence="5">T complex associated testis expressed protein</fullName>
    </submittedName>
</protein>
<dbReference type="SUPFAM" id="SSF52047">
    <property type="entry name" value="RNI-like"/>
    <property type="match status" value="1"/>
</dbReference>
<keyword evidence="2" id="KW-0963">Cytoplasm</keyword>
<evidence type="ECO:0000256" key="1">
    <source>
        <dbReference type="ARBA" id="ARBA00004245"/>
    </source>
</evidence>
<dbReference type="eggNOG" id="KOG4308">
    <property type="taxonomic scope" value="Eukaryota"/>
</dbReference>
<evidence type="ECO:0000256" key="3">
    <source>
        <dbReference type="ARBA" id="ARBA00023212"/>
    </source>
</evidence>
<dbReference type="STRING" id="6211.A0A068Y079"/>
<evidence type="ECO:0000313" key="5">
    <source>
        <dbReference type="EMBL" id="CDS38107.1"/>
    </source>
</evidence>
<dbReference type="eggNOG" id="KOG0619">
    <property type="taxonomic scope" value="Eukaryota"/>
</dbReference>
<comment type="subcellular location">
    <subcellularLocation>
        <location evidence="1">Cytoplasm</location>
        <location evidence="1">Cytoskeleton</location>
    </subcellularLocation>
</comment>
<organism evidence="5 6">
    <name type="scientific">Echinococcus multilocularis</name>
    <name type="common">Fox tapeworm</name>
    <dbReference type="NCBI Taxonomy" id="6211"/>
    <lineage>
        <taxon>Eukaryota</taxon>
        <taxon>Metazoa</taxon>
        <taxon>Spiralia</taxon>
        <taxon>Lophotrochozoa</taxon>
        <taxon>Platyhelminthes</taxon>
        <taxon>Cestoda</taxon>
        <taxon>Eucestoda</taxon>
        <taxon>Cyclophyllidea</taxon>
        <taxon>Taeniidae</taxon>
        <taxon>Echinococcus</taxon>
    </lineage>
</organism>
<accession>A0A068Y079</accession>
<dbReference type="GO" id="GO:0005856">
    <property type="term" value="C:cytoskeleton"/>
    <property type="evidence" value="ECO:0007669"/>
    <property type="project" value="UniProtKB-SubCell"/>
</dbReference>
<dbReference type="EMBL" id="LN902847">
    <property type="protein sequence ID" value="CDS38107.1"/>
    <property type="molecule type" value="Genomic_DNA"/>
</dbReference>
<proteinExistence type="predicted"/>
<reference evidence="5" key="2">
    <citation type="submission" date="2015-11" db="EMBL/GenBank/DDBJ databases">
        <authorList>
            <person name="Zhang Y."/>
            <person name="Guo Z."/>
        </authorList>
    </citation>
    <scope>NUCLEOTIDE SEQUENCE</scope>
</reference>
<dbReference type="InterPro" id="IPR052410">
    <property type="entry name" value="DRC5"/>
</dbReference>
<keyword evidence="6" id="KW-1185">Reference proteome</keyword>
<evidence type="ECO:0000313" key="6">
    <source>
        <dbReference type="Proteomes" id="UP000017246"/>
    </source>
</evidence>
<dbReference type="InterPro" id="IPR032675">
    <property type="entry name" value="LRR_dom_sf"/>
</dbReference>
<sequence length="595" mass="66371">MVIISNLDCHGYSCGAFNLQGMENEEGKTEQPREPPIDQVQTKQAHPPPFSFSETLQQKTTDSYIPPATRRFIAEDLTHNPDVVPSLADLVIKQIIENFSFNYSALPHLNKEQLQRVLDALPTDIPLKVVAPTISDEAFWQRMSLSRWPVVDVVKHGNSWKRAFFEKYLEQMIHEYVPDQTYPVWIEEAVQLGAAYVRRLDIKELLPPEKFMIRNTRRSALPTTFLNNEQGSRDFAVGKKKFDDYSDDFDEQDDEEGGGVGGAEGAFIGGVEERGNEGTGAGGDGGDDDEEGEITAAVNHLDLGQVIAKLDRLTHLSVQYRVRNVGLDFEWSQFQFTGRDCISFSKAIRSHTSLRILELVNSRVDCERCRVLVGHLLDHPSLLVLNLSHNIISDWGARALGKLINGRSRLECLDLTNNRLNAEGGEALSHALSKGAGTLMKLNLRLNCIRDDGASSIARSLLRNTTLRELNLAANSIGDAAILVFGQVLTHNSTLQKLDLSNNSISSEAGKKFQECIASNQTLIYLDLRFTGIPQVFEFTLQQNIEANDNRYRMEQEKNAGTGHMPLPGLISVAVNKVKPDLEKTKSRPTVFSLQ</sequence>
<dbReference type="OrthoDB" id="341587at2759"/>
<dbReference type="InterPro" id="IPR001611">
    <property type="entry name" value="Leu-rich_rpt"/>
</dbReference>
<dbReference type="PROSITE" id="PS51450">
    <property type="entry name" value="LRR"/>
    <property type="match status" value="1"/>
</dbReference>
<feature type="compositionally biased region" description="Basic and acidic residues" evidence="4">
    <location>
        <begin position="25"/>
        <end position="36"/>
    </location>
</feature>
<dbReference type="PANTHER" id="PTHR24107:SF20">
    <property type="entry name" value="DYNEIN REGULATORY COMPLEX SUBUNIT 5"/>
    <property type="match status" value="1"/>
</dbReference>
<evidence type="ECO:0000256" key="2">
    <source>
        <dbReference type="ARBA" id="ARBA00022490"/>
    </source>
</evidence>
<keyword evidence="3" id="KW-0206">Cytoskeleton</keyword>
<feature type="region of interest" description="Disordered" evidence="4">
    <location>
        <begin position="246"/>
        <end position="291"/>
    </location>
</feature>
<dbReference type="Pfam" id="PF13516">
    <property type="entry name" value="LRR_6"/>
    <property type="match status" value="5"/>
</dbReference>
<dbReference type="Gene3D" id="3.80.10.10">
    <property type="entry name" value="Ribonuclease Inhibitor"/>
    <property type="match status" value="2"/>
</dbReference>
<dbReference type="PANTHER" id="PTHR24107">
    <property type="entry name" value="YNEIN REGULATORY COMPLEX SUBUNIT 5"/>
    <property type="match status" value="1"/>
</dbReference>
<dbReference type="Proteomes" id="UP000017246">
    <property type="component" value="Unassembled WGS sequence"/>
</dbReference>
<evidence type="ECO:0000256" key="4">
    <source>
        <dbReference type="SAM" id="MobiDB-lite"/>
    </source>
</evidence>
<feature type="compositionally biased region" description="Gly residues" evidence="4">
    <location>
        <begin position="258"/>
        <end position="268"/>
    </location>
</feature>